<gene>
    <name evidence="1" type="ORF">KDW_62040</name>
</gene>
<reference evidence="1 2" key="1">
    <citation type="submission" date="2019-10" db="EMBL/GenBank/DDBJ databases">
        <title>Dictyobacter vulcani sp. nov., within the class Ktedonobacteria, isolated from soil of volcanic Mt. Zao.</title>
        <authorList>
            <person name="Zheng Y."/>
            <person name="Wang C.M."/>
            <person name="Sakai Y."/>
            <person name="Abe K."/>
            <person name="Yokota A."/>
            <person name="Yabe S."/>
        </authorList>
    </citation>
    <scope>NUCLEOTIDE SEQUENCE [LARGE SCALE GENOMIC DNA]</scope>
    <source>
        <strain evidence="1 2">W12</strain>
    </source>
</reference>
<dbReference type="InterPro" id="IPR015424">
    <property type="entry name" value="PyrdxlP-dep_Trfase"/>
</dbReference>
<evidence type="ECO:0008006" key="3">
    <source>
        <dbReference type="Google" id="ProtNLM"/>
    </source>
</evidence>
<protein>
    <recommendedName>
        <fullName evidence="3">Aminotransferase class V domain-containing protein</fullName>
    </recommendedName>
</protein>
<sequence length="45" mass="5181">MLADGQDHMKGKMFRIGHLGYFTDSDLEQTLDAVERHLKELGYRG</sequence>
<organism evidence="1 2">
    <name type="scientific">Dictyobacter vulcani</name>
    <dbReference type="NCBI Taxonomy" id="2607529"/>
    <lineage>
        <taxon>Bacteria</taxon>
        <taxon>Bacillati</taxon>
        <taxon>Chloroflexota</taxon>
        <taxon>Ktedonobacteria</taxon>
        <taxon>Ktedonobacterales</taxon>
        <taxon>Dictyobacteraceae</taxon>
        <taxon>Dictyobacter</taxon>
    </lineage>
</organism>
<keyword evidence="2" id="KW-1185">Reference proteome</keyword>
<accession>A0A5J4KY95</accession>
<dbReference type="InterPro" id="IPR015422">
    <property type="entry name" value="PyrdxlP-dep_Trfase_small"/>
</dbReference>
<dbReference type="Gene3D" id="3.90.1150.10">
    <property type="entry name" value="Aspartate Aminotransferase, domain 1"/>
    <property type="match status" value="1"/>
</dbReference>
<evidence type="ECO:0000313" key="2">
    <source>
        <dbReference type="Proteomes" id="UP000326912"/>
    </source>
</evidence>
<name>A0A5J4KY95_9CHLR</name>
<dbReference type="EMBL" id="BKZW01000005">
    <property type="protein sequence ID" value="GER92042.1"/>
    <property type="molecule type" value="Genomic_DNA"/>
</dbReference>
<dbReference type="Proteomes" id="UP000326912">
    <property type="component" value="Unassembled WGS sequence"/>
</dbReference>
<proteinExistence type="predicted"/>
<dbReference type="AlphaFoldDB" id="A0A5J4KY95"/>
<dbReference type="SUPFAM" id="SSF53383">
    <property type="entry name" value="PLP-dependent transferases"/>
    <property type="match status" value="1"/>
</dbReference>
<comment type="caution">
    <text evidence="1">The sequence shown here is derived from an EMBL/GenBank/DDBJ whole genome shotgun (WGS) entry which is preliminary data.</text>
</comment>
<evidence type="ECO:0000313" key="1">
    <source>
        <dbReference type="EMBL" id="GER92042.1"/>
    </source>
</evidence>